<protein>
    <recommendedName>
        <fullName evidence="3">Glucose/Sorbosone dehydrogenase domain-containing protein</fullName>
    </recommendedName>
</protein>
<feature type="compositionally biased region" description="Low complexity" evidence="1">
    <location>
        <begin position="60"/>
        <end position="69"/>
    </location>
</feature>
<dbReference type="InterPro" id="IPR011041">
    <property type="entry name" value="Quinoprot_gluc/sorb_DH_b-prop"/>
</dbReference>
<dbReference type="Pfam" id="PF07995">
    <property type="entry name" value="GSDH"/>
    <property type="match status" value="1"/>
</dbReference>
<evidence type="ECO:0000256" key="1">
    <source>
        <dbReference type="SAM" id="MobiDB-lite"/>
    </source>
</evidence>
<proteinExistence type="predicted"/>
<evidence type="ECO:0000313" key="4">
    <source>
        <dbReference type="EMBL" id="BBX08926.1"/>
    </source>
</evidence>
<dbReference type="Proteomes" id="UP000467327">
    <property type="component" value="Chromosome"/>
</dbReference>
<gene>
    <name evidence="4" type="ORF">MAIC_37290</name>
</gene>
<keyword evidence="2" id="KW-1133">Transmembrane helix</keyword>
<keyword evidence="2" id="KW-0812">Transmembrane</keyword>
<dbReference type="InterPro" id="IPR011042">
    <property type="entry name" value="6-blade_b-propeller_TolB-like"/>
</dbReference>
<dbReference type="PANTHER" id="PTHR19328:SF75">
    <property type="entry name" value="ALDOSE SUGAR DEHYDROGENASE YLII"/>
    <property type="match status" value="1"/>
</dbReference>
<dbReference type="KEGG" id="maic:MAIC_37290"/>
<feature type="transmembrane region" description="Helical" evidence="2">
    <location>
        <begin position="32"/>
        <end position="50"/>
    </location>
</feature>
<dbReference type="AlphaFoldDB" id="A0AAD1MDL2"/>
<sequence>MTSRRPAAVAQLAQPSVGWPTFRGAPMVHTKYVARIGIIATALFFGWALLTAPGSAVADTAADSGSSASHAPRTGRAAPRPQAQTSHARKAAAATPRPRADRLVKPVATARSANSIVSDVTACACNLLKTVATYSALFVSELRPPTIPPPPPDPFGAWAALAWVRKQAEDAVQQIAAQPVVKQVVRAVQRVAERTYDAIMACGTAPTGPPVFDRTTIASGLSSPTDFVVLPDGRILITEKAGDIRLYQNGALSPDPLLVVPTRTEGERGLLGIEVDPHFADNGYVYVAYTTTDAHYQLSRYTVTTDGIDPNSALPLFRSVDEEKNNHQGGDLLFGPDGMLYWGIGDNTFGANAQDLTNIHGKILRLNPTDGSAPQDNPFVTTPNAVPQIWAYGLRNPFRIEFTPDGRLLAGDVGNNAVEELDLIIKGGNYGWPGAEGVCATCTSINPIYTYDHSAGNAAITSVLYYTGAAFGSGYQNTVFIADYIRGWIKVLRFNADYTSLTHEVTFDATAGSTVKLAQGPDGTIYQLTIFPGELSILSPAD</sequence>
<dbReference type="SUPFAM" id="SSF50952">
    <property type="entry name" value="Soluble quinoprotein glucose dehydrogenase"/>
    <property type="match status" value="1"/>
</dbReference>
<feature type="domain" description="Glucose/Sorbosone dehydrogenase" evidence="3">
    <location>
        <begin position="221"/>
        <end position="529"/>
    </location>
</feature>
<dbReference type="InterPro" id="IPR012938">
    <property type="entry name" value="Glc/Sorbosone_DH"/>
</dbReference>
<dbReference type="EMBL" id="AP022561">
    <property type="protein sequence ID" value="BBX08926.1"/>
    <property type="molecule type" value="Genomic_DNA"/>
</dbReference>
<organism evidence="4 5">
    <name type="scientific">Mycolicibacterium aichiense</name>
    <dbReference type="NCBI Taxonomy" id="1799"/>
    <lineage>
        <taxon>Bacteria</taxon>
        <taxon>Bacillati</taxon>
        <taxon>Actinomycetota</taxon>
        <taxon>Actinomycetes</taxon>
        <taxon>Mycobacteriales</taxon>
        <taxon>Mycobacteriaceae</taxon>
        <taxon>Mycolicibacterium</taxon>
    </lineage>
</organism>
<feature type="region of interest" description="Disordered" evidence="1">
    <location>
        <begin position="60"/>
        <end position="104"/>
    </location>
</feature>
<evidence type="ECO:0000256" key="2">
    <source>
        <dbReference type="SAM" id="Phobius"/>
    </source>
</evidence>
<evidence type="ECO:0000313" key="5">
    <source>
        <dbReference type="Proteomes" id="UP000467327"/>
    </source>
</evidence>
<dbReference type="PANTHER" id="PTHR19328">
    <property type="entry name" value="HEDGEHOG-INTERACTING PROTEIN"/>
    <property type="match status" value="1"/>
</dbReference>
<accession>A0AAD1MDL2</accession>
<reference evidence="4 5" key="1">
    <citation type="journal article" date="2019" name="Emerg. Microbes Infect.">
        <title>Comprehensive subspecies identification of 175 nontuberculous mycobacteria species based on 7547 genomic profiles.</title>
        <authorList>
            <person name="Matsumoto Y."/>
            <person name="Kinjo T."/>
            <person name="Motooka D."/>
            <person name="Nabeya D."/>
            <person name="Jung N."/>
            <person name="Uechi K."/>
            <person name="Horii T."/>
            <person name="Iida T."/>
            <person name="Fujita J."/>
            <person name="Nakamura S."/>
        </authorList>
    </citation>
    <scope>NUCLEOTIDE SEQUENCE [LARGE SCALE GENOMIC DNA]</scope>
    <source>
        <strain evidence="4 5">JCM 6376</strain>
    </source>
</reference>
<keyword evidence="5" id="KW-1185">Reference proteome</keyword>
<keyword evidence="2" id="KW-0472">Membrane</keyword>
<evidence type="ECO:0000259" key="3">
    <source>
        <dbReference type="Pfam" id="PF07995"/>
    </source>
</evidence>
<dbReference type="Gene3D" id="2.120.10.30">
    <property type="entry name" value="TolB, C-terminal domain"/>
    <property type="match status" value="1"/>
</dbReference>
<name>A0AAD1MDL2_9MYCO</name>